<accession>A0A6M3K0V9</accession>
<reference evidence="1" key="1">
    <citation type="submission" date="2020-03" db="EMBL/GenBank/DDBJ databases">
        <title>The deep terrestrial virosphere.</title>
        <authorList>
            <person name="Holmfeldt K."/>
            <person name="Nilsson E."/>
            <person name="Simone D."/>
            <person name="Lopez-Fernandez M."/>
            <person name="Wu X."/>
            <person name="de Brujin I."/>
            <person name="Lundin D."/>
            <person name="Andersson A."/>
            <person name="Bertilsson S."/>
            <person name="Dopson M."/>
        </authorList>
    </citation>
    <scope>NUCLEOTIDE SEQUENCE</scope>
    <source>
        <strain evidence="1">MM415A01717</strain>
    </source>
</reference>
<evidence type="ECO:0000313" key="1">
    <source>
        <dbReference type="EMBL" id="QJA75744.1"/>
    </source>
</evidence>
<gene>
    <name evidence="1" type="ORF">MM415A01717_0016</name>
</gene>
<organism evidence="1">
    <name type="scientific">viral metagenome</name>
    <dbReference type="NCBI Taxonomy" id="1070528"/>
    <lineage>
        <taxon>unclassified sequences</taxon>
        <taxon>metagenomes</taxon>
        <taxon>organismal metagenomes</taxon>
    </lineage>
</organism>
<protein>
    <submittedName>
        <fullName evidence="1">Uncharacterized protein</fullName>
    </submittedName>
</protein>
<name>A0A6M3K0V9_9ZZZZ</name>
<sequence>MALITWRRFIAGLTGQSSTKEIAAAVKHIATTVETISASILDNTPGGTNGDVIRAATSNIVYDHGVATTAVHGVGAGTIAKIADITGTKLDDLTAPDDNTDLNVSVTSHGLSPKLNNVSTYYLSGTGVWSVPSIPAAGTIFYMDGGEVTDTNNTLVSFDLGGV</sequence>
<dbReference type="EMBL" id="MT142182">
    <property type="protein sequence ID" value="QJA75744.1"/>
    <property type="molecule type" value="Genomic_DNA"/>
</dbReference>
<dbReference type="AlphaFoldDB" id="A0A6M3K0V9"/>
<proteinExistence type="predicted"/>